<organism evidence="1 2">
    <name type="scientific">Amycolatopsis pithecellobii</name>
    <dbReference type="NCBI Taxonomy" id="664692"/>
    <lineage>
        <taxon>Bacteria</taxon>
        <taxon>Bacillati</taxon>
        <taxon>Actinomycetota</taxon>
        <taxon>Actinomycetes</taxon>
        <taxon>Pseudonocardiales</taxon>
        <taxon>Pseudonocardiaceae</taxon>
        <taxon>Amycolatopsis</taxon>
    </lineage>
</organism>
<keyword evidence="2" id="KW-1185">Reference proteome</keyword>
<dbReference type="InterPro" id="IPR011048">
    <property type="entry name" value="Haem_d1_sf"/>
</dbReference>
<dbReference type="Proteomes" id="UP000440096">
    <property type="component" value="Unassembled WGS sequence"/>
</dbReference>
<dbReference type="PANTHER" id="PTHR47197">
    <property type="entry name" value="PROTEIN NIRF"/>
    <property type="match status" value="1"/>
</dbReference>
<dbReference type="SUPFAM" id="SSF51004">
    <property type="entry name" value="C-terminal (heme d1) domain of cytochrome cd1-nitrite reductase"/>
    <property type="match status" value="1"/>
</dbReference>
<dbReference type="InterPro" id="IPR015943">
    <property type="entry name" value="WD40/YVTN_repeat-like_dom_sf"/>
</dbReference>
<comment type="caution">
    <text evidence="1">The sequence shown here is derived from an EMBL/GenBank/DDBJ whole genome shotgun (WGS) entry which is preliminary data.</text>
</comment>
<evidence type="ECO:0000313" key="2">
    <source>
        <dbReference type="Proteomes" id="UP000440096"/>
    </source>
</evidence>
<sequence length="360" mass="38214">MSLTHNPAGDQFAVVSQSGPTISFFDARTHEKKAVVEVPTEPHELLFDPQTRLVYCSHAYRGGFYDANEGRHTIITVLDADTHELVDTIDTSPEHGPHGLALDPVRRLLYCSVESGPAGQGGVIVLDADTREILRKISVEAPGPHWYLIDPDGTRGYSTNKEADFVSVLDLEKSALVHKIPMPGSEGLALSPDGATLAVSAPKANLGRLKADPGVRLIDTAQGRIVRTLVTDDAVAPVTWASDNVLVVGQVTTPPLDNRDERGIIDPFKIKDAPGGSLLIYVGDSAATLAQVASVDIGVFPLTMMTSPGGRYVYVSAIASSVLSVVDIADPSAPAVVDEIYIDRKLEPGAHGLAYLPASS</sequence>
<accession>A0A6N7ZB87</accession>
<dbReference type="RefSeq" id="WP_208024639.1">
    <property type="nucleotide sequence ID" value="NZ_WMBA01000086.1"/>
</dbReference>
<evidence type="ECO:0000313" key="1">
    <source>
        <dbReference type="EMBL" id="MTD59031.1"/>
    </source>
</evidence>
<proteinExistence type="predicted"/>
<name>A0A6N7ZB87_9PSEU</name>
<dbReference type="AlphaFoldDB" id="A0A6N7ZB87"/>
<dbReference type="EMBL" id="WMBA01000086">
    <property type="protein sequence ID" value="MTD59031.1"/>
    <property type="molecule type" value="Genomic_DNA"/>
</dbReference>
<reference evidence="1 2" key="1">
    <citation type="submission" date="2019-11" db="EMBL/GenBank/DDBJ databases">
        <title>Draft genome of Amycolatopsis RM579.</title>
        <authorList>
            <person name="Duangmal K."/>
            <person name="Mingma R."/>
        </authorList>
    </citation>
    <scope>NUCLEOTIDE SEQUENCE [LARGE SCALE GENOMIC DNA]</scope>
    <source>
        <strain evidence="1 2">RM579</strain>
    </source>
</reference>
<dbReference type="InterPro" id="IPR051200">
    <property type="entry name" value="Host-pathogen_enzymatic-act"/>
</dbReference>
<gene>
    <name evidence="1" type="ORF">GKO32_34360</name>
</gene>
<protein>
    <submittedName>
        <fullName evidence="1">YncE family protein</fullName>
    </submittedName>
</protein>
<dbReference type="Gene3D" id="2.130.10.10">
    <property type="entry name" value="YVTN repeat-like/Quinoprotein amine dehydrogenase"/>
    <property type="match status" value="2"/>
</dbReference>
<dbReference type="PANTHER" id="PTHR47197:SF3">
    <property type="entry name" value="DIHYDRO-HEME D1 DEHYDROGENASE"/>
    <property type="match status" value="1"/>
</dbReference>